<dbReference type="GO" id="GO:0016740">
    <property type="term" value="F:transferase activity"/>
    <property type="evidence" value="ECO:0007669"/>
    <property type="project" value="UniProtKB-KW"/>
</dbReference>
<dbReference type="STRING" id="82801.SAMN04488506_1205"/>
<dbReference type="OrthoDB" id="8936324at2"/>
<dbReference type="Proteomes" id="UP000199136">
    <property type="component" value="Unassembled WGS sequence"/>
</dbReference>
<dbReference type="PANTHER" id="PTHR43179">
    <property type="entry name" value="RHAMNOSYLTRANSFERASE WBBL"/>
    <property type="match status" value="1"/>
</dbReference>
<dbReference type="EMBL" id="FOXW01000004">
    <property type="protein sequence ID" value="SFQ27282.1"/>
    <property type="molecule type" value="Genomic_DNA"/>
</dbReference>
<dbReference type="InterPro" id="IPR029044">
    <property type="entry name" value="Nucleotide-diphossugar_trans"/>
</dbReference>
<evidence type="ECO:0000313" key="2">
    <source>
        <dbReference type="EMBL" id="SFQ27282.1"/>
    </source>
</evidence>
<keyword evidence="2" id="KW-0808">Transferase</keyword>
<reference evidence="2 3" key="1">
    <citation type="submission" date="2016-10" db="EMBL/GenBank/DDBJ databases">
        <authorList>
            <person name="de Groot N.N."/>
        </authorList>
    </citation>
    <scope>NUCLEOTIDE SEQUENCE [LARGE SCALE GENOMIC DNA]</scope>
    <source>
        <strain evidence="2 3">DSM 20581</strain>
    </source>
</reference>
<dbReference type="RefSeq" id="WP_092480260.1">
    <property type="nucleotide sequence ID" value="NZ_FOXW01000004.1"/>
</dbReference>
<feature type="domain" description="Glycosyltransferase 2-like" evidence="1">
    <location>
        <begin position="16"/>
        <end position="173"/>
    </location>
</feature>
<dbReference type="Pfam" id="PF00535">
    <property type="entry name" value="Glycos_transf_2"/>
    <property type="match status" value="1"/>
</dbReference>
<protein>
    <submittedName>
        <fullName evidence="2">Glycosyltransferase, GT2 family</fullName>
    </submittedName>
</protein>
<accession>A0A1I5X5N1</accession>
<evidence type="ECO:0000313" key="3">
    <source>
        <dbReference type="Proteomes" id="UP000199136"/>
    </source>
</evidence>
<sequence>MGKLAYVVLHYITIELTKNCVDSILKKSRDNYYIVIVDNGSTNGTGEKLQELYKDNNEIIVILSNENLGFAKGNNLGIEYAKDILKAEFVCCLNNDTLLIQNNFHELIKKEFNKSNAAIIGPEIILNDGSVQKFPEKLRGIEHYRKELAKLKKEDSMKDVLKNKIMNMNFFEKIIILRKKHLYRDYNNQRKENVIVHGCCIIFTPAFFEKMKGLDPRTFMYREEAILFVQLKKNRLKSVYLPSIKIRHLEGVSTNAVYKKSDEKIKFVRNTKAKSVDVLISEMEESITN</sequence>
<dbReference type="AlphaFoldDB" id="A0A1I5X5N1"/>
<gene>
    <name evidence="2" type="ORF">SAMN04488506_1205</name>
</gene>
<organism evidence="2 3">
    <name type="scientific">Desemzia incerta</name>
    <dbReference type="NCBI Taxonomy" id="82801"/>
    <lineage>
        <taxon>Bacteria</taxon>
        <taxon>Bacillati</taxon>
        <taxon>Bacillota</taxon>
        <taxon>Bacilli</taxon>
        <taxon>Lactobacillales</taxon>
        <taxon>Carnobacteriaceae</taxon>
        <taxon>Desemzia</taxon>
    </lineage>
</organism>
<dbReference type="PANTHER" id="PTHR43179:SF7">
    <property type="entry name" value="RHAMNOSYLTRANSFERASE WBBL"/>
    <property type="match status" value="1"/>
</dbReference>
<dbReference type="SUPFAM" id="SSF53448">
    <property type="entry name" value="Nucleotide-diphospho-sugar transferases"/>
    <property type="match status" value="1"/>
</dbReference>
<dbReference type="Gene3D" id="3.90.550.10">
    <property type="entry name" value="Spore Coat Polysaccharide Biosynthesis Protein SpsA, Chain A"/>
    <property type="match status" value="1"/>
</dbReference>
<evidence type="ECO:0000259" key="1">
    <source>
        <dbReference type="Pfam" id="PF00535"/>
    </source>
</evidence>
<keyword evidence="3" id="KW-1185">Reference proteome</keyword>
<name>A0A1I5X5N1_9LACT</name>
<dbReference type="InterPro" id="IPR001173">
    <property type="entry name" value="Glyco_trans_2-like"/>
</dbReference>
<proteinExistence type="predicted"/>